<evidence type="ECO:0000313" key="4">
    <source>
        <dbReference type="Proteomes" id="UP000297910"/>
    </source>
</evidence>
<protein>
    <submittedName>
        <fullName evidence="3">Uncharacterized protein</fullName>
    </submittedName>
</protein>
<keyword evidence="4" id="KW-1185">Reference proteome</keyword>
<gene>
    <name evidence="3" type="ORF">BPAE_0099g00310</name>
</gene>
<dbReference type="Proteomes" id="UP000297910">
    <property type="component" value="Unassembled WGS sequence"/>
</dbReference>
<accession>A0A4Z1FJG5</accession>
<feature type="transmembrane region" description="Helical" evidence="2">
    <location>
        <begin position="126"/>
        <end position="148"/>
    </location>
</feature>
<name>A0A4Z1FJG5_9HELO</name>
<keyword evidence="2" id="KW-1133">Transmembrane helix</keyword>
<evidence type="ECO:0000256" key="1">
    <source>
        <dbReference type="SAM" id="MobiDB-lite"/>
    </source>
</evidence>
<keyword evidence="2" id="KW-0472">Membrane</keyword>
<organism evidence="3 4">
    <name type="scientific">Botrytis paeoniae</name>
    <dbReference type="NCBI Taxonomy" id="278948"/>
    <lineage>
        <taxon>Eukaryota</taxon>
        <taxon>Fungi</taxon>
        <taxon>Dikarya</taxon>
        <taxon>Ascomycota</taxon>
        <taxon>Pezizomycotina</taxon>
        <taxon>Leotiomycetes</taxon>
        <taxon>Helotiales</taxon>
        <taxon>Sclerotiniaceae</taxon>
        <taxon>Botrytis</taxon>
    </lineage>
</organism>
<comment type="caution">
    <text evidence="3">The sequence shown here is derived from an EMBL/GenBank/DDBJ whole genome shotgun (WGS) entry which is preliminary data.</text>
</comment>
<dbReference type="AlphaFoldDB" id="A0A4Z1FJG5"/>
<feature type="region of interest" description="Disordered" evidence="1">
    <location>
        <begin position="178"/>
        <end position="199"/>
    </location>
</feature>
<feature type="compositionally biased region" description="Basic residues" evidence="1">
    <location>
        <begin position="178"/>
        <end position="191"/>
    </location>
</feature>
<proteinExistence type="predicted"/>
<evidence type="ECO:0000256" key="2">
    <source>
        <dbReference type="SAM" id="Phobius"/>
    </source>
</evidence>
<reference evidence="3 4" key="1">
    <citation type="submission" date="2017-12" db="EMBL/GenBank/DDBJ databases">
        <title>Comparative genomics of Botrytis spp.</title>
        <authorList>
            <person name="Valero-Jimenez C.A."/>
            <person name="Tapia P."/>
            <person name="Veloso J."/>
            <person name="Silva-Moreno E."/>
            <person name="Staats M."/>
            <person name="Valdes J.H."/>
            <person name="Van Kan J.A.L."/>
        </authorList>
    </citation>
    <scope>NUCLEOTIDE SEQUENCE [LARGE SCALE GENOMIC DNA]</scope>
    <source>
        <strain evidence="3 4">Bp0003</strain>
    </source>
</reference>
<keyword evidence="2" id="KW-0812">Transmembrane</keyword>
<sequence>MAPIAFSILSSRSFPNKIANSTSPIIKLVTQSSAAFSAYTLSPTPLPTSSTLPLESPIPTALPDLFREQFSTIIVDAPTTTYTSYIELNDNAFTSGPASLPDSTPISDSYAVETLAPQPNNSGRDIGIVIGCIIGVLVLGLIGWVYMMKAKRSRRKKRKGKGKEKEIVKETVKVKVKVNKRKHRKHKKHRKTEAETAGVIVGEAPAAGDA</sequence>
<evidence type="ECO:0000313" key="3">
    <source>
        <dbReference type="EMBL" id="TGO24595.1"/>
    </source>
</evidence>
<dbReference type="EMBL" id="PQXI01000099">
    <property type="protein sequence ID" value="TGO24595.1"/>
    <property type="molecule type" value="Genomic_DNA"/>
</dbReference>